<comment type="pathway">
    <text evidence="4">Isoprenoid biosynthesis; dimethylallyl diphosphate biosynthesis; dimethylallyl diphosphate from isopentenyl diphosphate: step 1/1.</text>
</comment>
<evidence type="ECO:0000259" key="15">
    <source>
        <dbReference type="PROSITE" id="PS51462"/>
    </source>
</evidence>
<comment type="similarity">
    <text evidence="5">Belongs to the IPP isomerase type 1 family.</text>
</comment>
<dbReference type="PIRSF" id="PIRSF018427">
    <property type="entry name" value="Isopntndiph_ism"/>
    <property type="match status" value="1"/>
</dbReference>
<keyword evidence="9" id="KW-0753">Steroid metabolism</keyword>
<keyword evidence="9" id="KW-0153">Cholesterol metabolism</keyword>
<comment type="catalytic activity">
    <reaction evidence="1">
        <text>isopentenyl diphosphate = dimethylallyl diphosphate</text>
        <dbReference type="Rhea" id="RHEA:23284"/>
        <dbReference type="ChEBI" id="CHEBI:57623"/>
        <dbReference type="ChEBI" id="CHEBI:128769"/>
        <dbReference type="EC" id="5.3.3.2"/>
    </reaction>
</comment>
<proteinExistence type="evidence at transcript level"/>
<dbReference type="FunFam" id="3.90.79.10:FF:000012">
    <property type="entry name" value="Isopentenyl-diphosphate Delta-isomerase 1"/>
    <property type="match status" value="1"/>
</dbReference>
<evidence type="ECO:0000256" key="7">
    <source>
        <dbReference type="ARBA" id="ARBA00022516"/>
    </source>
</evidence>
<dbReference type="PANTHER" id="PTHR10885:SF0">
    <property type="entry name" value="ISOPENTENYL-DIPHOSPHATE DELTA-ISOMERASE"/>
    <property type="match status" value="1"/>
</dbReference>
<keyword evidence="9" id="KW-1207">Sterol metabolism</keyword>
<dbReference type="Gene3D" id="3.90.79.10">
    <property type="entry name" value="Nucleoside Triphosphate Pyrophosphohydrolase"/>
    <property type="match status" value="1"/>
</dbReference>
<name>A0A2P2I9J6_9CRUS</name>
<keyword evidence="11" id="KW-0752">Steroid biosynthesis</keyword>
<dbReference type="GO" id="GO:0050992">
    <property type="term" value="P:dimethylallyl diphosphate biosynthetic process"/>
    <property type="evidence" value="ECO:0007669"/>
    <property type="project" value="UniProtKB-UniPathway"/>
</dbReference>
<evidence type="ECO:0000256" key="14">
    <source>
        <dbReference type="ARBA" id="ARBA00023235"/>
    </source>
</evidence>
<dbReference type="GO" id="GO:0005737">
    <property type="term" value="C:cytoplasm"/>
    <property type="evidence" value="ECO:0007669"/>
    <property type="project" value="TreeGrafter"/>
</dbReference>
<dbReference type="PROSITE" id="PS51462">
    <property type="entry name" value="NUDIX"/>
    <property type="match status" value="1"/>
</dbReference>
<evidence type="ECO:0000256" key="5">
    <source>
        <dbReference type="ARBA" id="ARBA00007579"/>
    </source>
</evidence>
<dbReference type="Pfam" id="PF00293">
    <property type="entry name" value="NUDIX"/>
    <property type="match status" value="1"/>
</dbReference>
<keyword evidence="8" id="KW-0479">Metal-binding</keyword>
<dbReference type="NCBIfam" id="NF002995">
    <property type="entry name" value="PRK03759.1"/>
    <property type="match status" value="1"/>
</dbReference>
<evidence type="ECO:0000256" key="3">
    <source>
        <dbReference type="ARBA" id="ARBA00003951"/>
    </source>
</evidence>
<feature type="domain" description="Nudix hydrolase" evidence="15">
    <location>
        <begin position="76"/>
        <end position="225"/>
    </location>
</feature>
<evidence type="ECO:0000256" key="4">
    <source>
        <dbReference type="ARBA" id="ARBA00004826"/>
    </source>
</evidence>
<dbReference type="EMBL" id="IACF01005092">
    <property type="protein sequence ID" value="LAB70679.1"/>
    <property type="molecule type" value="mRNA"/>
</dbReference>
<protein>
    <recommendedName>
        <fullName evidence="6">isopentenyl-diphosphate Delta-isomerase</fullName>
        <ecNumber evidence="6">5.3.3.2</ecNumber>
    </recommendedName>
</protein>
<keyword evidence="9" id="KW-0152">Cholesterol biosynthesis</keyword>
<keyword evidence="9" id="KW-0756">Sterol biosynthesis</keyword>
<keyword evidence="7" id="KW-0444">Lipid biosynthesis</keyword>
<dbReference type="InterPro" id="IPR000086">
    <property type="entry name" value="NUDIX_hydrolase_dom"/>
</dbReference>
<sequence length="253" mass="29006">MFAARFTTRSFFSSTVYREMCTASAPIMNNLENISKSQTAALLQERCILVDEKDQVIGSATKLDSHKWDPKEKSCPLHRAFSVFLFNTKGELLLQQRSLDKVTFPGNYTNSCCSHPLYGGQEMDGVQGAVAAAMRRVNYELGVPTDQMKASDFQYLSRILYSGHVPGSPFAEHEVDYIFFLQKDVTLQLNPEEVMSAQYVSRSDITQYLKKLEQEKVPITPWFSLIVKHFLLKWWDNLSCLEQFQDHNTIHKL</sequence>
<dbReference type="GO" id="GO:0046872">
    <property type="term" value="F:metal ion binding"/>
    <property type="evidence" value="ECO:0007669"/>
    <property type="project" value="UniProtKB-KW"/>
</dbReference>
<dbReference type="EC" id="5.3.3.2" evidence="6"/>
<dbReference type="InterPro" id="IPR015797">
    <property type="entry name" value="NUDIX_hydrolase-like_dom_sf"/>
</dbReference>
<organism evidence="16">
    <name type="scientific">Hirondellea gigas</name>
    <dbReference type="NCBI Taxonomy" id="1518452"/>
    <lineage>
        <taxon>Eukaryota</taxon>
        <taxon>Metazoa</taxon>
        <taxon>Ecdysozoa</taxon>
        <taxon>Arthropoda</taxon>
        <taxon>Crustacea</taxon>
        <taxon>Multicrustacea</taxon>
        <taxon>Malacostraca</taxon>
        <taxon>Eumalacostraca</taxon>
        <taxon>Peracarida</taxon>
        <taxon>Amphipoda</taxon>
        <taxon>Amphilochidea</taxon>
        <taxon>Lysianassida</taxon>
        <taxon>Lysianassidira</taxon>
        <taxon>Lysianassoidea</taxon>
        <taxon>Lysianassidae</taxon>
        <taxon>Hirondellea</taxon>
    </lineage>
</organism>
<dbReference type="InterPro" id="IPR011876">
    <property type="entry name" value="IsopentenylPP_isomerase_typ1"/>
</dbReference>
<keyword evidence="13" id="KW-0414">Isoprene biosynthesis</keyword>
<evidence type="ECO:0000313" key="16">
    <source>
        <dbReference type="EMBL" id="LAB70679.1"/>
    </source>
</evidence>
<comment type="cofactor">
    <cofactor evidence="2">
        <name>Mg(2+)</name>
        <dbReference type="ChEBI" id="CHEBI:18420"/>
    </cofactor>
</comment>
<keyword evidence="12" id="KW-0443">Lipid metabolism</keyword>
<evidence type="ECO:0000256" key="12">
    <source>
        <dbReference type="ARBA" id="ARBA00023098"/>
    </source>
</evidence>
<dbReference type="AlphaFoldDB" id="A0A2P2I9J6"/>
<keyword evidence="14 16" id="KW-0413">Isomerase</keyword>
<reference evidence="16" key="1">
    <citation type="journal article" date="2018" name="Biosci. Biotechnol. Biochem.">
        <title>Polysaccharide hydrolase of the hadal zone amphipods Hirondellea gigas.</title>
        <authorList>
            <person name="Kobayashi H."/>
            <person name="Nagahama T."/>
            <person name="Arai W."/>
            <person name="Sasagawa Y."/>
            <person name="Umeda M."/>
            <person name="Hayashi T."/>
            <person name="Nikaido I."/>
            <person name="Watanabe H."/>
            <person name="Oguri K."/>
            <person name="Kitazato H."/>
            <person name="Fujioka K."/>
            <person name="Kido Y."/>
            <person name="Takami H."/>
        </authorList>
    </citation>
    <scope>NUCLEOTIDE SEQUENCE</scope>
    <source>
        <tissue evidence="16">Whole body</tissue>
    </source>
</reference>
<comment type="function">
    <text evidence="3">Catalyzes the 1,3-allylic rearrangement of the homoallylic substrate isopentenyl (IPP) to its highly electrophilic allylic isomer, dimethylallyl diphosphate (DMAPP).</text>
</comment>
<evidence type="ECO:0000256" key="1">
    <source>
        <dbReference type="ARBA" id="ARBA00000374"/>
    </source>
</evidence>
<dbReference type="GO" id="GO:0006695">
    <property type="term" value="P:cholesterol biosynthetic process"/>
    <property type="evidence" value="ECO:0007669"/>
    <property type="project" value="UniProtKB-KW"/>
</dbReference>
<evidence type="ECO:0000256" key="2">
    <source>
        <dbReference type="ARBA" id="ARBA00001946"/>
    </source>
</evidence>
<dbReference type="NCBIfam" id="TIGR02150">
    <property type="entry name" value="IPP_isom_1"/>
    <property type="match status" value="1"/>
</dbReference>
<dbReference type="UniPathway" id="UPA00059">
    <property type="reaction ID" value="UER00104"/>
</dbReference>
<keyword evidence="10" id="KW-0460">Magnesium</keyword>
<dbReference type="CDD" id="cd02885">
    <property type="entry name" value="NUDIX_IPP_Isomerase"/>
    <property type="match status" value="1"/>
</dbReference>
<dbReference type="GO" id="GO:0004452">
    <property type="term" value="F:isopentenyl-diphosphate delta-isomerase activity"/>
    <property type="evidence" value="ECO:0007669"/>
    <property type="project" value="UniProtKB-EC"/>
</dbReference>
<evidence type="ECO:0000256" key="10">
    <source>
        <dbReference type="ARBA" id="ARBA00022842"/>
    </source>
</evidence>
<accession>A0A2P2I9J6</accession>
<evidence type="ECO:0000256" key="13">
    <source>
        <dbReference type="ARBA" id="ARBA00023229"/>
    </source>
</evidence>
<evidence type="ECO:0000256" key="8">
    <source>
        <dbReference type="ARBA" id="ARBA00022723"/>
    </source>
</evidence>
<evidence type="ECO:0000256" key="6">
    <source>
        <dbReference type="ARBA" id="ARBA00012057"/>
    </source>
</evidence>
<dbReference type="SUPFAM" id="SSF55811">
    <property type="entry name" value="Nudix"/>
    <property type="match status" value="1"/>
</dbReference>
<dbReference type="GO" id="GO:0009240">
    <property type="term" value="P:isopentenyl diphosphate biosynthetic process"/>
    <property type="evidence" value="ECO:0007669"/>
    <property type="project" value="TreeGrafter"/>
</dbReference>
<evidence type="ECO:0000256" key="11">
    <source>
        <dbReference type="ARBA" id="ARBA00022955"/>
    </source>
</evidence>
<dbReference type="PANTHER" id="PTHR10885">
    <property type="entry name" value="ISOPENTENYL-DIPHOSPHATE DELTA-ISOMERASE"/>
    <property type="match status" value="1"/>
</dbReference>
<evidence type="ECO:0000256" key="9">
    <source>
        <dbReference type="ARBA" id="ARBA00022778"/>
    </source>
</evidence>